<proteinExistence type="inferred from homology"/>
<dbReference type="InterPro" id="IPR036651">
    <property type="entry name" value="Gln_synt_N_sf"/>
</dbReference>
<dbReference type="GO" id="GO:0005524">
    <property type="term" value="F:ATP binding"/>
    <property type="evidence" value="ECO:0007669"/>
    <property type="project" value="UniProtKB-KW"/>
</dbReference>
<dbReference type="Gene3D" id="3.30.590.10">
    <property type="entry name" value="Glutamine synthetase/guanido kinase, catalytic domain"/>
    <property type="match status" value="1"/>
</dbReference>
<comment type="caution">
    <text evidence="8">The sequence shown here is derived from an EMBL/GenBank/DDBJ whole genome shotgun (WGS) entry which is preliminary data.</text>
</comment>
<evidence type="ECO:0000313" key="8">
    <source>
        <dbReference type="EMBL" id="CCF85067.1"/>
    </source>
</evidence>
<dbReference type="PROSITE" id="PS51986">
    <property type="entry name" value="GS_BETA_GRASP"/>
    <property type="match status" value="1"/>
</dbReference>
<dbReference type="EMBL" id="CAGS01000382">
    <property type="protein sequence ID" value="CCF85067.1"/>
    <property type="molecule type" value="Genomic_DNA"/>
</dbReference>
<accession>I4EK55</accession>
<dbReference type="SMART" id="SM01230">
    <property type="entry name" value="Gln-synt_C"/>
    <property type="match status" value="1"/>
</dbReference>
<evidence type="ECO:0000256" key="2">
    <source>
        <dbReference type="ARBA" id="ARBA00022741"/>
    </source>
</evidence>
<organism evidence="8 9">
    <name type="scientific">Nitrolancea hollandica Lb</name>
    <dbReference type="NCBI Taxonomy" id="1129897"/>
    <lineage>
        <taxon>Bacteria</taxon>
        <taxon>Pseudomonadati</taxon>
        <taxon>Thermomicrobiota</taxon>
        <taxon>Thermomicrobia</taxon>
        <taxon>Sphaerobacterales</taxon>
        <taxon>Sphaerobacterineae</taxon>
        <taxon>Sphaerobacteraceae</taxon>
        <taxon>Nitrolancea</taxon>
    </lineage>
</organism>
<evidence type="ECO:0000259" key="6">
    <source>
        <dbReference type="PROSITE" id="PS51986"/>
    </source>
</evidence>
<feature type="domain" description="GS beta-grasp" evidence="6">
    <location>
        <begin position="10"/>
        <end position="101"/>
    </location>
</feature>
<dbReference type="PANTHER" id="PTHR43785:SF2">
    <property type="entry name" value="TYPE-1 GLUTAMINE SYNTHETASE 1"/>
    <property type="match status" value="1"/>
</dbReference>
<dbReference type="InterPro" id="IPR014746">
    <property type="entry name" value="Gln_synth/guanido_kin_cat_dom"/>
</dbReference>
<keyword evidence="3" id="KW-0067">ATP-binding</keyword>
<dbReference type="AlphaFoldDB" id="I4EK55"/>
<dbReference type="Gene3D" id="3.10.20.70">
    <property type="entry name" value="Glutamine synthetase, N-terminal domain"/>
    <property type="match status" value="1"/>
</dbReference>
<dbReference type="RefSeq" id="WP_008479710.1">
    <property type="nucleotide sequence ID" value="NZ_CAGS01000382.1"/>
</dbReference>
<keyword evidence="9" id="KW-1185">Reference proteome</keyword>
<evidence type="ECO:0000256" key="1">
    <source>
        <dbReference type="ARBA" id="ARBA00022598"/>
    </source>
</evidence>
<dbReference type="GO" id="GO:0004356">
    <property type="term" value="F:glutamine synthetase activity"/>
    <property type="evidence" value="ECO:0007669"/>
    <property type="project" value="InterPro"/>
</dbReference>
<name>I4EK55_9BACT</name>
<dbReference type="Pfam" id="PF16952">
    <property type="entry name" value="Gln-synt_N_2"/>
    <property type="match status" value="1"/>
</dbReference>
<dbReference type="InterPro" id="IPR008146">
    <property type="entry name" value="Gln_synth_cat_dom"/>
</dbReference>
<keyword evidence="1 8" id="KW-0436">Ligase</keyword>
<evidence type="ECO:0000259" key="7">
    <source>
        <dbReference type="PROSITE" id="PS51987"/>
    </source>
</evidence>
<dbReference type="Proteomes" id="UP000004221">
    <property type="component" value="Unassembled WGS sequence"/>
</dbReference>
<dbReference type="SUPFAM" id="SSF55931">
    <property type="entry name" value="Glutamine synthetase/guanido kinase"/>
    <property type="match status" value="1"/>
</dbReference>
<dbReference type="PANTHER" id="PTHR43785">
    <property type="entry name" value="GAMMA-GLUTAMYLPUTRESCINE SYNTHETASE"/>
    <property type="match status" value="1"/>
</dbReference>
<evidence type="ECO:0000256" key="3">
    <source>
        <dbReference type="ARBA" id="ARBA00022840"/>
    </source>
</evidence>
<evidence type="ECO:0000313" key="9">
    <source>
        <dbReference type="Proteomes" id="UP000004221"/>
    </source>
</evidence>
<evidence type="ECO:0000256" key="4">
    <source>
        <dbReference type="PROSITE-ProRule" id="PRU01330"/>
    </source>
</evidence>
<sequence>MDAVQRAQSAGVQLVRFLYVDFAGVTRAKALHVSQLTDKLREGTGLTRAMMAMNVLDQLQDVDGMEPVGEIRLVPDPETFTVLPWTPSSASVICDQLGHDHRNWGACPRSFLKEMAARAERAGIDVTAAFENEFYLAQERDGGYVPFDQSLCYTSIGLDLPAQVMHDIVTALDAQGIQVEQAINEYGPGQQEISIRHTSPVRAADHQIKLRDTVRGVALRHGLLASFAPRPFTDFIGSGCHVHISLWDRQAERNLLYDPGVDHNLSQTGRHFIAGILDHLPALLALTCPSVNSYRRLQPMAWSSAYTAWGFDNRETPVRVASPFWGREEQSFNIELKTSDSSANPYVSLGAIIACGLDGIDRRLDPGPPCEHDPAKLSDDERERRGIRRLPLAIGQSLDALERDDLLRDALGEFMYQAYTTVRRSEERAFSSQDAGFEARQHFYKY</sequence>
<comment type="similarity">
    <text evidence="4 5">Belongs to the glutamine synthetase family.</text>
</comment>
<dbReference type="Pfam" id="PF00120">
    <property type="entry name" value="Gln-synt_C"/>
    <property type="match status" value="1"/>
</dbReference>
<dbReference type="InterPro" id="IPR008147">
    <property type="entry name" value="Gln_synt_N"/>
</dbReference>
<dbReference type="GO" id="GO:0006542">
    <property type="term" value="P:glutamine biosynthetic process"/>
    <property type="evidence" value="ECO:0007669"/>
    <property type="project" value="InterPro"/>
</dbReference>
<dbReference type="PROSITE" id="PS51987">
    <property type="entry name" value="GS_CATALYTIC"/>
    <property type="match status" value="1"/>
</dbReference>
<keyword evidence="2" id="KW-0547">Nucleotide-binding</keyword>
<gene>
    <name evidence="8" type="ORF">NITHO_4420005</name>
</gene>
<reference evidence="8 9" key="1">
    <citation type="journal article" date="2012" name="ISME J.">
        <title>Nitrification expanded: discovery, physiology and genomics of a nitrite-oxidizing bacterium from the phylum Chloroflexi.</title>
        <authorList>
            <person name="Sorokin D.Y."/>
            <person name="Lucker S."/>
            <person name="Vejmelkova D."/>
            <person name="Kostrikina N.A."/>
            <person name="Kleerebezem R."/>
            <person name="Rijpstra W.I."/>
            <person name="Damste J.S."/>
            <person name="Le Paslier D."/>
            <person name="Muyzer G."/>
            <person name="Wagner M."/>
            <person name="van Loosdrecht M.C."/>
            <person name="Daims H."/>
        </authorList>
    </citation>
    <scope>NUCLEOTIDE SEQUENCE [LARGE SCALE GENOMIC DNA]</scope>
    <source>
        <strain evidence="9">none</strain>
    </source>
</reference>
<evidence type="ECO:0000256" key="5">
    <source>
        <dbReference type="RuleBase" id="RU000384"/>
    </source>
</evidence>
<dbReference type="SUPFAM" id="SSF54368">
    <property type="entry name" value="Glutamine synthetase, N-terminal domain"/>
    <property type="match status" value="1"/>
</dbReference>
<protein>
    <submittedName>
        <fullName evidence="8">Glutamate-ammonia ligase</fullName>
    </submittedName>
</protein>
<feature type="domain" description="GS catalytic" evidence="7">
    <location>
        <begin position="108"/>
        <end position="446"/>
    </location>
</feature>